<dbReference type="AlphaFoldDB" id="A0A2W5TRQ9"/>
<dbReference type="PANTHER" id="PTHR22617:SF23">
    <property type="entry name" value="CHEMOTAXIS PROTEIN CHEW"/>
    <property type="match status" value="1"/>
</dbReference>
<feature type="domain" description="CheW-like" evidence="1">
    <location>
        <begin position="48"/>
        <end position="188"/>
    </location>
</feature>
<name>A0A2W5TRQ9_9BACT</name>
<dbReference type="PANTHER" id="PTHR22617">
    <property type="entry name" value="CHEMOTAXIS SENSOR HISTIDINE KINASE-RELATED"/>
    <property type="match status" value="1"/>
</dbReference>
<dbReference type="Pfam" id="PF01584">
    <property type="entry name" value="CheW"/>
    <property type="match status" value="1"/>
</dbReference>
<evidence type="ECO:0000313" key="2">
    <source>
        <dbReference type="EMBL" id="PZR17322.1"/>
    </source>
</evidence>
<sequence>MARACIRLFPTVSHSLWVRSATHVEPSLLQRALANAPERSTAQVARPDEEFFVFRVGDLTLGVRSEHVREVTRMGPLTPLPRSPSFLLGVVGHRGEVVPLVDLLRFLSQGESKPSNRSRLFISESGGQVVGFLADHVIGLRRIFVADKMPAPAGGGSTQEFLDGVVQSRELGALNLLHLPRIVQSARQKSVAR</sequence>
<dbReference type="EMBL" id="QFQP01000002">
    <property type="protein sequence ID" value="PZR17322.1"/>
    <property type="molecule type" value="Genomic_DNA"/>
</dbReference>
<dbReference type="SMART" id="SM00260">
    <property type="entry name" value="CheW"/>
    <property type="match status" value="1"/>
</dbReference>
<dbReference type="GO" id="GO:0006935">
    <property type="term" value="P:chemotaxis"/>
    <property type="evidence" value="ECO:0007669"/>
    <property type="project" value="InterPro"/>
</dbReference>
<dbReference type="SUPFAM" id="SSF50341">
    <property type="entry name" value="CheW-like"/>
    <property type="match status" value="1"/>
</dbReference>
<dbReference type="InterPro" id="IPR039315">
    <property type="entry name" value="CheW"/>
</dbReference>
<dbReference type="PROSITE" id="PS50851">
    <property type="entry name" value="CHEW"/>
    <property type="match status" value="1"/>
</dbReference>
<gene>
    <name evidence="2" type="ORF">DI536_03070</name>
</gene>
<evidence type="ECO:0000259" key="1">
    <source>
        <dbReference type="PROSITE" id="PS50851"/>
    </source>
</evidence>
<evidence type="ECO:0000313" key="3">
    <source>
        <dbReference type="Proteomes" id="UP000249061"/>
    </source>
</evidence>
<dbReference type="GO" id="GO:0007165">
    <property type="term" value="P:signal transduction"/>
    <property type="evidence" value="ECO:0007669"/>
    <property type="project" value="InterPro"/>
</dbReference>
<organism evidence="2 3">
    <name type="scientific">Archangium gephyra</name>
    <dbReference type="NCBI Taxonomy" id="48"/>
    <lineage>
        <taxon>Bacteria</taxon>
        <taxon>Pseudomonadati</taxon>
        <taxon>Myxococcota</taxon>
        <taxon>Myxococcia</taxon>
        <taxon>Myxococcales</taxon>
        <taxon>Cystobacterineae</taxon>
        <taxon>Archangiaceae</taxon>
        <taxon>Archangium</taxon>
    </lineage>
</organism>
<reference evidence="2 3" key="1">
    <citation type="submission" date="2017-08" db="EMBL/GenBank/DDBJ databases">
        <title>Infants hospitalized years apart are colonized by the same room-sourced microbial strains.</title>
        <authorList>
            <person name="Brooks B."/>
            <person name="Olm M.R."/>
            <person name="Firek B.A."/>
            <person name="Baker R."/>
            <person name="Thomas B.C."/>
            <person name="Morowitz M.J."/>
            <person name="Banfield J.F."/>
        </authorList>
    </citation>
    <scope>NUCLEOTIDE SEQUENCE [LARGE SCALE GENOMIC DNA]</scope>
    <source>
        <strain evidence="2">S2_003_000_R2_14</strain>
    </source>
</reference>
<dbReference type="GO" id="GO:0005829">
    <property type="term" value="C:cytosol"/>
    <property type="evidence" value="ECO:0007669"/>
    <property type="project" value="TreeGrafter"/>
</dbReference>
<dbReference type="Proteomes" id="UP000249061">
    <property type="component" value="Unassembled WGS sequence"/>
</dbReference>
<dbReference type="InterPro" id="IPR002545">
    <property type="entry name" value="CheW-lke_dom"/>
</dbReference>
<accession>A0A2W5TRQ9</accession>
<protein>
    <submittedName>
        <fullName evidence="2">Chemotaxis protein CheW</fullName>
    </submittedName>
</protein>
<dbReference type="Gene3D" id="2.40.50.180">
    <property type="entry name" value="CheA-289, Domain 4"/>
    <property type="match status" value="1"/>
</dbReference>
<comment type="caution">
    <text evidence="2">The sequence shown here is derived from an EMBL/GenBank/DDBJ whole genome shotgun (WGS) entry which is preliminary data.</text>
</comment>
<dbReference type="InterPro" id="IPR036061">
    <property type="entry name" value="CheW-like_dom_sf"/>
</dbReference>
<dbReference type="Gene3D" id="2.30.30.40">
    <property type="entry name" value="SH3 Domains"/>
    <property type="match status" value="1"/>
</dbReference>
<proteinExistence type="predicted"/>